<organism evidence="1 2">
    <name type="scientific">Bauhinia variegata</name>
    <name type="common">Purple orchid tree</name>
    <name type="synonym">Phanera variegata</name>
    <dbReference type="NCBI Taxonomy" id="167791"/>
    <lineage>
        <taxon>Eukaryota</taxon>
        <taxon>Viridiplantae</taxon>
        <taxon>Streptophyta</taxon>
        <taxon>Embryophyta</taxon>
        <taxon>Tracheophyta</taxon>
        <taxon>Spermatophyta</taxon>
        <taxon>Magnoliopsida</taxon>
        <taxon>eudicotyledons</taxon>
        <taxon>Gunneridae</taxon>
        <taxon>Pentapetalae</taxon>
        <taxon>rosids</taxon>
        <taxon>fabids</taxon>
        <taxon>Fabales</taxon>
        <taxon>Fabaceae</taxon>
        <taxon>Cercidoideae</taxon>
        <taxon>Cercideae</taxon>
        <taxon>Bauhiniinae</taxon>
        <taxon>Bauhinia</taxon>
    </lineage>
</organism>
<proteinExistence type="predicted"/>
<sequence length="268" mass="30739">MMSFEPQYKIGREIGAKLVALITIIDDTYDAYGTSEELEPFTEAIQRCDISLIDSFPKGMKVACQAMLDLFREMCRKWNIMLCSLCHMRIAQAFLVEAKWRDKRYTPAYDEYMKNGIINAYPFLAAASFLGLGHIATRELFEWISNDDLPKIIRAISIFARLQNDLGSRKFESKREHVASAVECVVSQYGISEEEAYKLLNKDIENAWKDINEECLKPNSIPKSALDCVVNCSRLIELLYGNFMDRFTNTELLKDDIAAVLKDPIRIE</sequence>
<dbReference type="Proteomes" id="UP000828941">
    <property type="component" value="Chromosome 12"/>
</dbReference>
<dbReference type="EMBL" id="CM039437">
    <property type="protein sequence ID" value="KAI4305104.1"/>
    <property type="molecule type" value="Genomic_DNA"/>
</dbReference>
<reference evidence="1 2" key="1">
    <citation type="journal article" date="2022" name="DNA Res.">
        <title>Chromosomal-level genome assembly of the orchid tree Bauhinia variegata (Leguminosae; Cercidoideae) supports the allotetraploid origin hypothesis of Bauhinia.</title>
        <authorList>
            <person name="Zhong Y."/>
            <person name="Chen Y."/>
            <person name="Zheng D."/>
            <person name="Pang J."/>
            <person name="Liu Y."/>
            <person name="Luo S."/>
            <person name="Meng S."/>
            <person name="Qian L."/>
            <person name="Wei D."/>
            <person name="Dai S."/>
            <person name="Zhou R."/>
        </authorList>
    </citation>
    <scope>NUCLEOTIDE SEQUENCE [LARGE SCALE GENOMIC DNA]</scope>
    <source>
        <strain evidence="1">BV-YZ2020</strain>
    </source>
</reference>
<keyword evidence="2" id="KW-1185">Reference proteome</keyword>
<protein>
    <submittedName>
        <fullName evidence="1">Uncharacterized protein</fullName>
    </submittedName>
</protein>
<comment type="caution">
    <text evidence="1">The sequence shown here is derived from an EMBL/GenBank/DDBJ whole genome shotgun (WGS) entry which is preliminary data.</text>
</comment>
<evidence type="ECO:0000313" key="1">
    <source>
        <dbReference type="EMBL" id="KAI4305104.1"/>
    </source>
</evidence>
<gene>
    <name evidence="1" type="ORF">L6164_028492</name>
</gene>
<name>A0ACB9L5V2_BAUVA</name>
<accession>A0ACB9L5V2</accession>
<evidence type="ECO:0000313" key="2">
    <source>
        <dbReference type="Proteomes" id="UP000828941"/>
    </source>
</evidence>